<dbReference type="AlphaFoldDB" id="A0A1I1P1J9"/>
<dbReference type="STRING" id="927664.SAMN05421780_1281"/>
<organism evidence="3 4">
    <name type="scientific">Flexibacter flexilis DSM 6793</name>
    <dbReference type="NCBI Taxonomy" id="927664"/>
    <lineage>
        <taxon>Bacteria</taxon>
        <taxon>Pseudomonadati</taxon>
        <taxon>Bacteroidota</taxon>
        <taxon>Cytophagia</taxon>
        <taxon>Cytophagales</taxon>
        <taxon>Flexibacteraceae</taxon>
        <taxon>Flexibacter</taxon>
    </lineage>
</organism>
<evidence type="ECO:0000313" key="4">
    <source>
        <dbReference type="Proteomes" id="UP000199514"/>
    </source>
</evidence>
<reference evidence="3 4" key="1">
    <citation type="submission" date="2016-10" db="EMBL/GenBank/DDBJ databases">
        <authorList>
            <person name="de Groot N.N."/>
        </authorList>
    </citation>
    <scope>NUCLEOTIDE SEQUENCE [LARGE SCALE GENOMIC DNA]</scope>
    <source>
        <strain evidence="3 4">DSM 6793</strain>
    </source>
</reference>
<accession>A0A1I1P1J9</accession>
<keyword evidence="1" id="KW-0732">Signal</keyword>
<evidence type="ECO:0000313" key="3">
    <source>
        <dbReference type="EMBL" id="SFD03442.1"/>
    </source>
</evidence>
<evidence type="ECO:0000259" key="2">
    <source>
        <dbReference type="Pfam" id="PF07705"/>
    </source>
</evidence>
<dbReference type="InterPro" id="IPR013783">
    <property type="entry name" value="Ig-like_fold"/>
</dbReference>
<evidence type="ECO:0000256" key="1">
    <source>
        <dbReference type="SAM" id="SignalP"/>
    </source>
</evidence>
<dbReference type="EMBL" id="FOLE01000028">
    <property type="protein sequence ID" value="SFD03442.1"/>
    <property type="molecule type" value="Genomic_DNA"/>
</dbReference>
<feature type="non-terminal residue" evidence="3">
    <location>
        <position position="1094"/>
    </location>
</feature>
<dbReference type="Proteomes" id="UP000199514">
    <property type="component" value="Unassembled WGS sequence"/>
</dbReference>
<dbReference type="OrthoDB" id="9792152at2"/>
<dbReference type="InterPro" id="IPR011635">
    <property type="entry name" value="CARDB"/>
</dbReference>
<feature type="domain" description="CARDB" evidence="2">
    <location>
        <begin position="806"/>
        <end position="873"/>
    </location>
</feature>
<dbReference type="Gene3D" id="2.60.40.10">
    <property type="entry name" value="Immunoglobulins"/>
    <property type="match status" value="3"/>
</dbReference>
<protein>
    <submittedName>
        <fullName evidence="3">CARDB protein</fullName>
    </submittedName>
</protein>
<name>A0A1I1P1J9_9BACT</name>
<feature type="signal peptide" evidence="1">
    <location>
        <begin position="1"/>
        <end position="19"/>
    </location>
</feature>
<dbReference type="Pfam" id="PF07705">
    <property type="entry name" value="CARDB"/>
    <property type="match status" value="1"/>
</dbReference>
<dbReference type="SUPFAM" id="SSF50939">
    <property type="entry name" value="Sialidases"/>
    <property type="match status" value="1"/>
</dbReference>
<sequence>MKKLLTFFWVLLSVQLSIAQQVVIPADNSNDFNNRRPLSGWYGYECSHMLYTSSEIGFSGNITAISFYLNSTDSPADSPVEVYFKQSSNTSISASTISDAQSGATLVWSGTITSDNFIADDWVTITLTSPFAYNNGSNLEILVKNSAGGMGVEPSGTAKQFRHSTTSDTQYQYWYDDYAESIYSGYTSSSRPNIRINFATSAPNSVGVSSVLSPKGSCNLSASTPVSIVIRNNGTAAQNNVTIPVFYSINGGAAVAGSFTGTLASGATANYTFPTNANLGTPGTYVFKFWTAMSGDASTADDTLKNYSVTKIPSANISNVDFGGYTGDNLNTVFTGWNEGSGQAKPTGNSSNWGSNPTAWTNTFYPDDTVAAVNLYTTGKKEWIYSPMFTPVSAGAISFKVALREYSNTSAVSAMGSDDSLNIRVTSDCGATWHTIYSITAANAPTVLEKTEFSFPLSAYAGQEIRIGFFATEGTNDDSEDYWLILDDINVLTLAPNNVGVTKIISPVGSCGLSASTPVIVRIKNFGTAAQSNIPVQYTINGGTPVTATYTTSLDPGAEVNFTFPTSANLSTPGTYLIEAKTLLVGDVDANNDAASGSSIKIQPYVLNSVDFGGYTGDNLGSIFPGWAEGQGQNKPTNITSGWTSNPAAWTNTFYPDDTVAAVNLYTTGKKEWIYSPLFVPTEANAISFKLALRSYSNTSVISAMGSDDSLNVKVTTDCGATWQTVYSITAANAPTALEKTEFSMPVYPYFGQEIKVGFFATEGSLDDIEDYWIILDDIQLITLFPNNTGITQIVSPVGNCGLSGNTPITVKIRNFGTSPQSNIPVQYAINGGTPVTTTYTDVLAPGATANFTFPVTVNLSTPGNYSIEAKTVLAGDMETTNDAVSSVVTKIGAGAFVSVNFNGFTGANLNTKFPGWSEATGQAKPTGTTSSWTSNPTAWTDTFYPNDTVASFYVSSFSALGNGWLVSPLYNVNTSDGLSFKLALRQSSNTSAVATMDIDDSVSVRITNDCGATWQTIYSVTAANAPTVLEKTEFVVPLTAFVGQEIQIGLFATEGTSYSNSSYYILVDDIQIEALVPNNVGITSILAPSGACG</sequence>
<dbReference type="InterPro" id="IPR036278">
    <property type="entry name" value="Sialidase_sf"/>
</dbReference>
<gene>
    <name evidence="3" type="ORF">SAMN05421780_1281</name>
</gene>
<proteinExistence type="predicted"/>
<keyword evidence="4" id="KW-1185">Reference proteome</keyword>
<dbReference type="RefSeq" id="WP_143084049.1">
    <property type="nucleotide sequence ID" value="NZ_FOLE01000028.1"/>
</dbReference>
<feature type="chain" id="PRO_5011623738" evidence="1">
    <location>
        <begin position="20"/>
        <end position="1094"/>
    </location>
</feature>